<dbReference type="Pfam" id="PF01412">
    <property type="entry name" value="ArfGap"/>
    <property type="match status" value="1"/>
</dbReference>
<comment type="domain">
    <text evidence="9">The BAR domain mediates homodimerization, it can neither bind membrane nor impart curvature, but instead requires the neighboring PH domain to achieve these functions.</text>
</comment>
<dbReference type="Gene3D" id="2.30.29.30">
    <property type="entry name" value="Pleckstrin-homology domain (PH domain)/Phosphotyrosine-binding domain (PTB)"/>
    <property type="match status" value="1"/>
</dbReference>
<dbReference type="PRINTS" id="PR00405">
    <property type="entry name" value="REVINTRACTNG"/>
</dbReference>
<comment type="caution">
    <text evidence="13">The sequence shown here is derived from an EMBL/GenBank/DDBJ whole genome shotgun (WGS) entry which is preliminary data.</text>
</comment>
<feature type="repeat" description="ANK" evidence="7">
    <location>
        <begin position="672"/>
        <end position="704"/>
    </location>
</feature>
<feature type="non-terminal residue" evidence="13">
    <location>
        <position position="805"/>
    </location>
</feature>
<keyword evidence="4 8" id="KW-0863">Zinc-finger</keyword>
<dbReference type="PROSITE" id="PS50115">
    <property type="entry name" value="ARFGAP"/>
    <property type="match status" value="1"/>
</dbReference>
<sequence length="805" mass="90888">LVQLVKLCSGMIEAGKAYITTNKHFVSGVRDLSQQCKKDEMISECLDKFGDSLQEMINYHMILFDQAQRSVRQQLHNFVKDDVRKFKETKKQFDKVREDMEISLVKNAQAPRHKPHEVEEATGTLTITRKCFRHLALDYVLQINVLQAKKKFEILDAMLSFMHAQYTFFQQGYSLLHELDPYMKKLATELDQLVIDSAVEKREMEHKHALIQQRVISFCLQDFSYDDSKVEFNVDAPNGVVMEGYLFKRASNAFKTWNRRWFSIQNSQLVYQKKLKDVLTVVVEDLRLCTVKPCEDIERRFCFEVVSPTKSCMLQADSEKLRQAWIQAVQASIASAYRESPDSYYIERLDRTASPSTSSIDSATDSRERSTKGETILQRVQSIPGNDQCCDCGQPDPRWASINLGILLCIECSGIHRSLGVHCSKVRSLTLDSWEPELLKLMCELGNSTMNQIYEAQCEELGLKKPTPGSSRQDKEAWIKVKYVEKKFLKKLPNGEALAENERKPRRWCVKKCQRHNSTTKAPTARRKYRHEAGSASPAMLSSAATLERKFRRDSLFCPDELDSLFSYFDTGAGSGPRSLSSDSGLGGSTDGSTDILVFGSVVDSVTEEECEVSEESSGEAEIEQEASDLEDLRELHPGMLIYKAAQARNLPLMAEALAHGAEINWVNDEDENKTPLIQAVMGGSLIACEFLLQNGADVNQRDSRGRAPLHHATYLGHTGQVCLFLKRGANQHAVDGDGQDPLSIAVQAANADIVTLLRLARMNEEMREAEGPFGQPGQYPSNSPTELQYRKCIQEFISLNIDEC</sequence>
<evidence type="ECO:0000256" key="1">
    <source>
        <dbReference type="ARBA" id="ARBA00022468"/>
    </source>
</evidence>
<dbReference type="FunFam" id="1.20.1270.60:FF:000025">
    <property type="entry name" value="arf-GAP with coiled-coil, ANK repeat and PH domain-containing protein 2"/>
    <property type="match status" value="1"/>
</dbReference>
<dbReference type="PROSITE" id="PS50297">
    <property type="entry name" value="ANK_REP_REGION"/>
    <property type="match status" value="2"/>
</dbReference>
<dbReference type="InterPro" id="IPR027267">
    <property type="entry name" value="AH/BAR_dom_sf"/>
</dbReference>
<comment type="subcellular location">
    <subcellularLocation>
        <location evidence="9">Endosome membrane</location>
        <topology evidence="9">Peripheral membrane protein</topology>
    </subcellularLocation>
</comment>
<dbReference type="InterPro" id="IPR045258">
    <property type="entry name" value="ACAP1/2/3-like"/>
</dbReference>
<dbReference type="AlphaFoldDB" id="A0A7L4DHV0"/>
<dbReference type="PANTHER" id="PTHR23180:SF407">
    <property type="entry name" value="ARF-GAP WITH COILED-COIL, ANK REPEAT AND PH DOMAIN-CONTAINING PROTEIN 3"/>
    <property type="match status" value="1"/>
</dbReference>
<feature type="compositionally biased region" description="Polar residues" evidence="10">
    <location>
        <begin position="354"/>
        <end position="363"/>
    </location>
</feature>
<keyword evidence="2 9" id="KW-0479">Metal-binding</keyword>
<dbReference type="SUPFAM" id="SSF103657">
    <property type="entry name" value="BAR/IMD domain-like"/>
    <property type="match status" value="1"/>
</dbReference>
<dbReference type="Proteomes" id="UP000541249">
    <property type="component" value="Unassembled WGS sequence"/>
</dbReference>
<dbReference type="Gene3D" id="1.25.40.20">
    <property type="entry name" value="Ankyrin repeat-containing domain"/>
    <property type="match status" value="1"/>
</dbReference>
<protein>
    <recommendedName>
        <fullName evidence="9">Arf-GAP with coiled-coil, ANK repeat and PH domain-containing protein</fullName>
        <shortName evidence="9">Cnt-b</shortName>
    </recommendedName>
    <alternativeName>
        <fullName evidence="9">Centaurin-beta</fullName>
    </alternativeName>
</protein>
<dbReference type="Gene3D" id="1.10.220.150">
    <property type="entry name" value="Arf GTPase activating protein"/>
    <property type="match status" value="1"/>
</dbReference>
<dbReference type="InterPro" id="IPR002110">
    <property type="entry name" value="Ankyrin_rpt"/>
</dbReference>
<dbReference type="SMART" id="SM00233">
    <property type="entry name" value="PH"/>
    <property type="match status" value="1"/>
</dbReference>
<evidence type="ECO:0000256" key="3">
    <source>
        <dbReference type="ARBA" id="ARBA00022737"/>
    </source>
</evidence>
<dbReference type="SMART" id="SM00105">
    <property type="entry name" value="ArfGap"/>
    <property type="match status" value="1"/>
</dbReference>
<keyword evidence="9" id="KW-0967">Endosome</keyword>
<evidence type="ECO:0000256" key="9">
    <source>
        <dbReference type="RuleBase" id="RU369028"/>
    </source>
</evidence>
<dbReference type="SUPFAM" id="SSF48403">
    <property type="entry name" value="Ankyrin repeat"/>
    <property type="match status" value="1"/>
</dbReference>
<feature type="region of interest" description="Disordered" evidence="10">
    <location>
        <begin position="354"/>
        <end position="374"/>
    </location>
</feature>
<keyword evidence="3 9" id="KW-0677">Repeat</keyword>
<dbReference type="InterPro" id="IPR001849">
    <property type="entry name" value="PH_domain"/>
</dbReference>
<feature type="non-terminal residue" evidence="13">
    <location>
        <position position="1"/>
    </location>
</feature>
<dbReference type="PROSITE" id="PS50088">
    <property type="entry name" value="ANK_REPEAT"/>
    <property type="match status" value="2"/>
</dbReference>
<dbReference type="FunFam" id="1.10.220.150:FF:000007">
    <property type="entry name" value="Arf-GAP with coiled-coil, ANK repeat and PH domain-containing protein 2"/>
    <property type="match status" value="1"/>
</dbReference>
<keyword evidence="6 7" id="KW-0040">ANK repeat</keyword>
<dbReference type="InterPro" id="IPR037278">
    <property type="entry name" value="ARFGAP/RecO"/>
</dbReference>
<dbReference type="SUPFAM" id="SSF50729">
    <property type="entry name" value="PH domain-like"/>
    <property type="match status" value="1"/>
</dbReference>
<dbReference type="InterPro" id="IPR011993">
    <property type="entry name" value="PH-like_dom_sf"/>
</dbReference>
<feature type="repeat" description="ANK" evidence="7">
    <location>
        <begin position="705"/>
        <end position="737"/>
    </location>
</feature>
<feature type="region of interest" description="Disordered" evidence="10">
    <location>
        <begin position="519"/>
        <end position="542"/>
    </location>
</feature>
<feature type="domain" description="Arf-GAP" evidence="12">
    <location>
        <begin position="374"/>
        <end position="496"/>
    </location>
</feature>
<dbReference type="GO" id="GO:0008270">
    <property type="term" value="F:zinc ion binding"/>
    <property type="evidence" value="ECO:0007669"/>
    <property type="project" value="UniProtKB-KW"/>
</dbReference>
<dbReference type="InterPro" id="IPR038508">
    <property type="entry name" value="ArfGAP_dom_sf"/>
</dbReference>
<feature type="domain" description="PH" evidence="11">
    <location>
        <begin position="239"/>
        <end position="334"/>
    </location>
</feature>
<evidence type="ECO:0000256" key="8">
    <source>
        <dbReference type="PROSITE-ProRule" id="PRU00288"/>
    </source>
</evidence>
<evidence type="ECO:0000256" key="6">
    <source>
        <dbReference type="ARBA" id="ARBA00023043"/>
    </source>
</evidence>
<evidence type="ECO:0000256" key="10">
    <source>
        <dbReference type="SAM" id="MobiDB-lite"/>
    </source>
</evidence>
<evidence type="ECO:0000256" key="2">
    <source>
        <dbReference type="ARBA" id="ARBA00022723"/>
    </source>
</evidence>
<comment type="domain">
    <text evidence="9">PH domain binds phospholipids including phosphatidic acid, phosphatidylinositol 3-phosphate, phosphatidylinositol 3,5-bisphosphate (PIP2) and phosphatidylinositol 3,4,5-trisphosphate (PIP3). May mediate protein binding to PIP2 or PIP3 containing membranes.</text>
</comment>
<evidence type="ECO:0000256" key="5">
    <source>
        <dbReference type="ARBA" id="ARBA00022833"/>
    </source>
</evidence>
<dbReference type="Pfam" id="PF16746">
    <property type="entry name" value="BAR_3"/>
    <property type="match status" value="1"/>
</dbReference>
<name>A0A7L4DHV0_9AVES</name>
<reference evidence="13 14" key="1">
    <citation type="submission" date="2019-09" db="EMBL/GenBank/DDBJ databases">
        <title>Bird 10,000 Genomes (B10K) Project - Family phase.</title>
        <authorList>
            <person name="Zhang G."/>
        </authorList>
    </citation>
    <scope>NUCLEOTIDE SEQUENCE [LARGE SCALE GENOMIC DNA]</scope>
    <source>
        <strain evidence="13">B10K-DU-002-51</strain>
        <tissue evidence="13">Muscle</tissue>
    </source>
</reference>
<comment type="activity regulation">
    <text evidence="9">GAP activity stimulated by phosphatidylinositol 4,5-bisphosphate (PIP2) and phosphatidic acid.</text>
</comment>
<proteinExistence type="predicted"/>
<dbReference type="FunFam" id="1.25.40.20:FF:000020">
    <property type="entry name" value="Arf-GAP with coiled-coil, ANK repeat and PH domain-containing protein 2"/>
    <property type="match status" value="1"/>
</dbReference>
<evidence type="ECO:0000256" key="4">
    <source>
        <dbReference type="ARBA" id="ARBA00022771"/>
    </source>
</evidence>
<dbReference type="SUPFAM" id="SSF57863">
    <property type="entry name" value="ArfGap/RecO-like zinc finger"/>
    <property type="match status" value="1"/>
</dbReference>
<keyword evidence="5 9" id="KW-0862">Zinc</keyword>
<dbReference type="Gene3D" id="1.20.1270.60">
    <property type="entry name" value="Arfaptin homology (AH) domain/BAR domain"/>
    <property type="match status" value="1"/>
</dbReference>
<evidence type="ECO:0000256" key="7">
    <source>
        <dbReference type="PROSITE-ProRule" id="PRU00023"/>
    </source>
</evidence>
<evidence type="ECO:0000313" key="13">
    <source>
        <dbReference type="EMBL" id="NXW61859.1"/>
    </source>
</evidence>
<evidence type="ECO:0000259" key="12">
    <source>
        <dbReference type="PROSITE" id="PS50115"/>
    </source>
</evidence>
<dbReference type="GO" id="GO:0010008">
    <property type="term" value="C:endosome membrane"/>
    <property type="evidence" value="ECO:0007669"/>
    <property type="project" value="UniProtKB-SubCell"/>
</dbReference>
<dbReference type="PANTHER" id="PTHR23180">
    <property type="entry name" value="CENTAURIN/ARF"/>
    <property type="match status" value="1"/>
</dbReference>
<organism evidence="13 14">
    <name type="scientific">Eurystomus gularis</name>
    <dbReference type="NCBI Taxonomy" id="325343"/>
    <lineage>
        <taxon>Eukaryota</taxon>
        <taxon>Metazoa</taxon>
        <taxon>Chordata</taxon>
        <taxon>Craniata</taxon>
        <taxon>Vertebrata</taxon>
        <taxon>Euteleostomi</taxon>
        <taxon>Archelosauria</taxon>
        <taxon>Archosauria</taxon>
        <taxon>Dinosauria</taxon>
        <taxon>Saurischia</taxon>
        <taxon>Theropoda</taxon>
        <taxon>Coelurosauria</taxon>
        <taxon>Aves</taxon>
        <taxon>Neognathae</taxon>
        <taxon>Neoaves</taxon>
        <taxon>Telluraves</taxon>
        <taxon>Coraciimorphae</taxon>
        <taxon>Coraciiformes</taxon>
        <taxon>Coraciidae</taxon>
        <taxon>Eurystomus</taxon>
    </lineage>
</organism>
<dbReference type="CDD" id="cd08850">
    <property type="entry name" value="ArfGap_ACAP3"/>
    <property type="match status" value="1"/>
</dbReference>
<gene>
    <name evidence="13" type="primary">Acap3</name>
    <name evidence="13" type="ORF">EURGUL_R11924</name>
</gene>
<evidence type="ECO:0000313" key="14">
    <source>
        <dbReference type="Proteomes" id="UP000541249"/>
    </source>
</evidence>
<dbReference type="CDD" id="cd13250">
    <property type="entry name" value="PH_ACAP"/>
    <property type="match status" value="1"/>
</dbReference>
<evidence type="ECO:0000259" key="11">
    <source>
        <dbReference type="PROSITE" id="PS50003"/>
    </source>
</evidence>
<dbReference type="EMBL" id="VZZY01016757">
    <property type="protein sequence ID" value="NXW61859.1"/>
    <property type="molecule type" value="Genomic_DNA"/>
</dbReference>
<dbReference type="InterPro" id="IPR001164">
    <property type="entry name" value="ArfGAP_dom"/>
</dbReference>
<comment type="function">
    <text evidence="9">GTPase-activating protein for the ADP ribosylation factor family.</text>
</comment>
<dbReference type="PROSITE" id="PS50003">
    <property type="entry name" value="PH_DOMAIN"/>
    <property type="match status" value="1"/>
</dbReference>
<dbReference type="Pfam" id="PF00169">
    <property type="entry name" value="PH"/>
    <property type="match status" value="1"/>
</dbReference>
<dbReference type="GO" id="GO:0005096">
    <property type="term" value="F:GTPase activator activity"/>
    <property type="evidence" value="ECO:0007669"/>
    <property type="project" value="UniProtKB-KW"/>
</dbReference>
<dbReference type="InterPro" id="IPR036770">
    <property type="entry name" value="Ankyrin_rpt-contain_sf"/>
</dbReference>
<accession>A0A7L4DHV0</accession>
<dbReference type="SMART" id="SM00248">
    <property type="entry name" value="ANK"/>
    <property type="match status" value="3"/>
</dbReference>
<dbReference type="Pfam" id="PF12796">
    <property type="entry name" value="Ank_2"/>
    <property type="match status" value="1"/>
</dbReference>
<dbReference type="FunFam" id="2.30.29.30:FF:000026">
    <property type="entry name" value="Arf-GAP with coiled-coil, ANK repeat and PH domain-containing protein 2"/>
    <property type="match status" value="1"/>
</dbReference>
<dbReference type="OrthoDB" id="10070851at2759"/>
<keyword evidence="1 9" id="KW-0343">GTPase activation</keyword>
<dbReference type="InterPro" id="IPR004148">
    <property type="entry name" value="BAR_dom"/>
</dbReference>
<keyword evidence="14" id="KW-1185">Reference proteome</keyword>